<dbReference type="SMART" id="SM00560">
    <property type="entry name" value="LamGL"/>
    <property type="match status" value="1"/>
</dbReference>
<dbReference type="Gene3D" id="2.130.10.130">
    <property type="entry name" value="Integrin alpha, N-terminal"/>
    <property type="match status" value="2"/>
</dbReference>
<dbReference type="PATRIC" id="fig|29290.4.peg.5047"/>
<dbReference type="Pfam" id="PF13385">
    <property type="entry name" value="Laminin_G_3"/>
    <property type="match status" value="1"/>
</dbReference>
<keyword evidence="5" id="KW-1185">Reference proteome</keyword>
<evidence type="ECO:0000256" key="1">
    <source>
        <dbReference type="ARBA" id="ARBA00022729"/>
    </source>
</evidence>
<evidence type="ECO:0000313" key="5">
    <source>
        <dbReference type="Proteomes" id="UP000033423"/>
    </source>
</evidence>
<keyword evidence="1" id="KW-0732">Signal</keyword>
<comment type="caution">
    <text evidence="4">The sequence shown here is derived from an EMBL/GenBank/DDBJ whole genome shotgun (WGS) entry which is preliminary data.</text>
</comment>
<reference evidence="4 5" key="1">
    <citation type="submission" date="2015-02" db="EMBL/GenBank/DDBJ databases">
        <title>Single-cell genomics of uncultivated deep-branching MTB reveals a conserved set of magnetosome genes.</title>
        <authorList>
            <person name="Kolinko S."/>
            <person name="Richter M."/>
            <person name="Glockner F.O."/>
            <person name="Brachmann A."/>
            <person name="Schuler D."/>
        </authorList>
    </citation>
    <scope>NUCLEOTIDE SEQUENCE [LARGE SCALE GENOMIC DNA]</scope>
    <source>
        <strain evidence="4">TM-1</strain>
    </source>
</reference>
<gene>
    <name evidence="4" type="ORF">MBAV_003789</name>
</gene>
<dbReference type="EMBL" id="LACI01001647">
    <property type="protein sequence ID" value="KJU84017.1"/>
    <property type="molecule type" value="Genomic_DNA"/>
</dbReference>
<dbReference type="PANTHER" id="PTHR46580">
    <property type="entry name" value="SENSOR KINASE-RELATED"/>
    <property type="match status" value="1"/>
</dbReference>
<evidence type="ECO:0000256" key="2">
    <source>
        <dbReference type="ARBA" id="ARBA00023157"/>
    </source>
</evidence>
<dbReference type="InterPro" id="IPR044060">
    <property type="entry name" value="Bacterial_rp_domain"/>
</dbReference>
<dbReference type="SUPFAM" id="SSF69318">
    <property type="entry name" value="Integrin alpha N-terminal domain"/>
    <property type="match status" value="1"/>
</dbReference>
<dbReference type="Proteomes" id="UP000033423">
    <property type="component" value="Unassembled WGS sequence"/>
</dbReference>
<evidence type="ECO:0000313" key="4">
    <source>
        <dbReference type="EMBL" id="KJU84017.1"/>
    </source>
</evidence>
<dbReference type="SUPFAM" id="SSF49899">
    <property type="entry name" value="Concanavalin A-like lectins/glucanases"/>
    <property type="match status" value="1"/>
</dbReference>
<dbReference type="Pfam" id="PF13517">
    <property type="entry name" value="FG-GAP_3"/>
    <property type="match status" value="2"/>
</dbReference>
<protein>
    <submittedName>
        <fullName evidence="4">FG-GAP repeat-containing protein</fullName>
    </submittedName>
</protein>
<dbReference type="InterPro" id="IPR028994">
    <property type="entry name" value="Integrin_alpha_N"/>
</dbReference>
<proteinExistence type="predicted"/>
<name>A0A0F3GQC5_9BACT</name>
<feature type="domain" description="LamG-like jellyroll fold" evidence="3">
    <location>
        <begin position="408"/>
        <end position="548"/>
    </location>
</feature>
<evidence type="ECO:0000259" key="3">
    <source>
        <dbReference type="SMART" id="SM00560"/>
    </source>
</evidence>
<dbReference type="InterPro" id="IPR013517">
    <property type="entry name" value="FG-GAP"/>
</dbReference>
<keyword evidence="2" id="KW-1015">Disulfide bond</keyword>
<organism evidence="4 5">
    <name type="scientific">Candidatus Magnetobacterium bavaricum</name>
    <dbReference type="NCBI Taxonomy" id="29290"/>
    <lineage>
        <taxon>Bacteria</taxon>
        <taxon>Pseudomonadati</taxon>
        <taxon>Nitrospirota</taxon>
        <taxon>Thermodesulfovibrionia</taxon>
        <taxon>Thermodesulfovibrionales</taxon>
        <taxon>Candidatus Magnetobacteriaceae</taxon>
        <taxon>Candidatus Magnetobacterium</taxon>
    </lineage>
</organism>
<dbReference type="InterPro" id="IPR013320">
    <property type="entry name" value="ConA-like_dom_sf"/>
</dbReference>
<accession>A0A0F3GQC5</accession>
<dbReference type="Gene3D" id="2.60.120.200">
    <property type="match status" value="1"/>
</dbReference>
<dbReference type="AlphaFoldDB" id="A0A0F3GQC5"/>
<dbReference type="InterPro" id="IPR006558">
    <property type="entry name" value="LamG-like"/>
</dbReference>
<sequence length="806" mass="84548">MSYGSNTFVAVNNSSASSANIGASIYRSTILTSSDGTTWTTRPFGVSNRLNGVSYVNRTFVAVGAGGAIVQSDSTVSGSYTFTVTKTGTGTGTVTSSPAGISCGSSCSASYNAGVSVTLTAVPASDSAFTGWNGACTGTNTTCTVTMTDNLNTNATFRTTTPSISVTSPQPNTVLQSGPNTISWTTNNIAANTSCKIIFYDGAWHDIATVTAGSNSYQWNVPSETALGVRLFIGCGLTGSTWMASQLVDGLSIQPGNTTSNVLTVTKAGTGTGSVTASTGNLSWSGNTGTASYNPGTSVTLTATPDSGSTFTSWSGDCSGSTSTCTVTMSAARSVTATFSAASSTGPIAYYPFNGNANDASGRGNNGVVHGATLTTDRAGNANSAYSFNGADSYIGVPDNDALTLGASPFTIATWVYFNQVDVRTPIMAHDEGYGNANKWILWYDEQGSGNVASGPALRLHVNGTGLTPTDVGYATWTPNKNRWYHVAVTRSGNTYSFYVDGTMIGTSQNSTVIPNPAAELTLGRAEAFYLNGCLDDVRLYNRALSAAEIKALNGNKRKDDFNGDGYSDILWRNTRTGDVAIWLMNGSSITAGTFVVQGVSLDWSIKAVGDFNGDGKSDILWQNTTGDVYIWLIDGTTIQTGGYAVRGISDDWTVAALGDFNGDGKTDIMWRDSNSGDIYVWLMDGTSITSGGYIIKGMIAEWVIKTVADLDGDGKSDVLWRNSKTGDIAGWLMNGLTMSSGNYIAHAIPSTWVIKAVEDFDGDGKADMIWQDTSKGDIYMWLMDGAKISGENFVIFGLPGEWQPK</sequence>
<dbReference type="Pfam" id="PF18998">
    <property type="entry name" value="Flg_new_2"/>
    <property type="match status" value="2"/>
</dbReference>